<dbReference type="InterPro" id="IPR050582">
    <property type="entry name" value="HAD-like_SerB"/>
</dbReference>
<evidence type="ECO:0000256" key="3">
    <source>
        <dbReference type="ARBA" id="ARBA00022842"/>
    </source>
</evidence>
<accession>A0A3B0WB24</accession>
<sequence length="217" mass="24403">MALALFDLDNTLLSDDSDFLWGCFLVDNGLVDKKTYDEANQRFYDEYKKGTLDIFEFLAFSLKPLTQFSMEKLAELHNEFMQKHIAAAMTKKGLAKIQQHRNKGDTTLIITATNSFVTGPIAKAFQVDALIATEPEIIDGKYTGKVAGIPCFQEGKITRLNQWLESTSHNLEGSTFYSDSHNDLALLEIVSTPIAVDPDDKLKAIALKKNWEILSFR</sequence>
<reference evidence="4" key="1">
    <citation type="submission" date="2018-06" db="EMBL/GenBank/DDBJ databases">
        <authorList>
            <person name="Zhirakovskaya E."/>
        </authorList>
    </citation>
    <scope>NUCLEOTIDE SEQUENCE</scope>
</reference>
<dbReference type="Pfam" id="PF12710">
    <property type="entry name" value="HAD"/>
    <property type="match status" value="1"/>
</dbReference>
<dbReference type="GO" id="GO:0016787">
    <property type="term" value="F:hydrolase activity"/>
    <property type="evidence" value="ECO:0007669"/>
    <property type="project" value="UniProtKB-KW"/>
</dbReference>
<organism evidence="4">
    <name type="scientific">hydrothermal vent metagenome</name>
    <dbReference type="NCBI Taxonomy" id="652676"/>
    <lineage>
        <taxon>unclassified sequences</taxon>
        <taxon>metagenomes</taxon>
        <taxon>ecological metagenomes</taxon>
    </lineage>
</organism>
<dbReference type="AlphaFoldDB" id="A0A3B0WB24"/>
<evidence type="ECO:0000313" key="4">
    <source>
        <dbReference type="EMBL" id="VAW52481.1"/>
    </source>
</evidence>
<dbReference type="NCBIfam" id="TIGR01488">
    <property type="entry name" value="HAD-SF-IB"/>
    <property type="match status" value="1"/>
</dbReference>
<dbReference type="Gene3D" id="1.20.1440.100">
    <property type="entry name" value="SG protein - dephosphorylation function"/>
    <property type="match status" value="1"/>
</dbReference>
<dbReference type="CDD" id="cd02612">
    <property type="entry name" value="HAD_PGPPase"/>
    <property type="match status" value="1"/>
</dbReference>
<dbReference type="GO" id="GO:0046872">
    <property type="term" value="F:metal ion binding"/>
    <property type="evidence" value="ECO:0007669"/>
    <property type="project" value="UniProtKB-KW"/>
</dbReference>
<dbReference type="InterPro" id="IPR006385">
    <property type="entry name" value="HAD_hydro_SerB1"/>
</dbReference>
<dbReference type="Gene3D" id="3.40.50.1000">
    <property type="entry name" value="HAD superfamily/HAD-like"/>
    <property type="match status" value="1"/>
</dbReference>
<dbReference type="SUPFAM" id="SSF56784">
    <property type="entry name" value="HAD-like"/>
    <property type="match status" value="1"/>
</dbReference>
<dbReference type="EC" id="3.1.3.3" evidence="4"/>
<dbReference type="InterPro" id="IPR023214">
    <property type="entry name" value="HAD_sf"/>
</dbReference>
<protein>
    <submittedName>
        <fullName evidence="4">Phosphoserine phosphatase</fullName>
        <ecNumber evidence="4">3.1.3.3</ecNumber>
    </submittedName>
</protein>
<keyword evidence="1" id="KW-0479">Metal-binding</keyword>
<dbReference type="NCBIfam" id="TIGR01490">
    <property type="entry name" value="HAD-SF-IB-hyp1"/>
    <property type="match status" value="1"/>
</dbReference>
<dbReference type="InterPro" id="IPR036412">
    <property type="entry name" value="HAD-like_sf"/>
</dbReference>
<name>A0A3B0WB24_9ZZZZ</name>
<evidence type="ECO:0000256" key="1">
    <source>
        <dbReference type="ARBA" id="ARBA00022723"/>
    </source>
</evidence>
<gene>
    <name evidence="4" type="ORF">MNBD_GAMMA06-1228</name>
</gene>
<dbReference type="PANTHER" id="PTHR43344:SF13">
    <property type="entry name" value="PHOSPHATASE RV3661-RELATED"/>
    <property type="match status" value="1"/>
</dbReference>
<dbReference type="PANTHER" id="PTHR43344">
    <property type="entry name" value="PHOSPHOSERINE PHOSPHATASE"/>
    <property type="match status" value="1"/>
</dbReference>
<dbReference type="EMBL" id="UOFD01000047">
    <property type="protein sequence ID" value="VAW52481.1"/>
    <property type="molecule type" value="Genomic_DNA"/>
</dbReference>
<proteinExistence type="predicted"/>
<keyword evidence="2 4" id="KW-0378">Hydrolase</keyword>
<keyword evidence="3" id="KW-0460">Magnesium</keyword>
<evidence type="ECO:0000256" key="2">
    <source>
        <dbReference type="ARBA" id="ARBA00022801"/>
    </source>
</evidence>